<evidence type="ECO:0000313" key="2">
    <source>
        <dbReference type="EMBL" id="PVE47243.1"/>
    </source>
</evidence>
<organism evidence="2 3">
    <name type="scientific">Pararhodobacter aggregans</name>
    <dbReference type="NCBI Taxonomy" id="404875"/>
    <lineage>
        <taxon>Bacteria</taxon>
        <taxon>Pseudomonadati</taxon>
        <taxon>Pseudomonadota</taxon>
        <taxon>Alphaproteobacteria</taxon>
        <taxon>Rhodobacterales</taxon>
        <taxon>Paracoccaceae</taxon>
        <taxon>Pararhodobacter</taxon>
    </lineage>
</organism>
<evidence type="ECO:0000259" key="1">
    <source>
        <dbReference type="Pfam" id="PF22262"/>
    </source>
</evidence>
<dbReference type="AlphaFoldDB" id="A0A2T7UR88"/>
<dbReference type="InterPro" id="IPR053802">
    <property type="entry name" value="DUF6950"/>
</dbReference>
<sequence>MIRKTPGWQARLAACLSASARADFGFGQLDCALHGASALAAMTGVDLAAPYRGRYRTLRGGLRHLRRDGYADHIALAAAHLRRREPGEAPQPGDLAVVETEEGPALAVVQGASLYLRSPAGLGLLPVSRASIIFEVP</sequence>
<protein>
    <recommendedName>
        <fullName evidence="1">DUF6950 domain-containing protein</fullName>
    </recommendedName>
</protein>
<comment type="caution">
    <text evidence="2">The sequence shown here is derived from an EMBL/GenBank/DDBJ whole genome shotgun (WGS) entry which is preliminary data.</text>
</comment>
<evidence type="ECO:0000313" key="3">
    <source>
        <dbReference type="Proteomes" id="UP000244810"/>
    </source>
</evidence>
<reference evidence="2 3" key="1">
    <citation type="journal article" date="2011" name="Syst. Appl. Microbiol.">
        <title>Defluviimonas denitrificans gen. nov., sp. nov., and Pararhodobacter aggregans gen. nov., sp. nov., non-phototrophic Rhodobacteraceae from the biofilter of a marine aquaculture.</title>
        <authorList>
            <person name="Foesel B.U."/>
            <person name="Drake H.L."/>
            <person name="Schramm A."/>
        </authorList>
    </citation>
    <scope>NUCLEOTIDE SEQUENCE [LARGE SCALE GENOMIC DNA]</scope>
    <source>
        <strain evidence="2 3">D1-19</strain>
    </source>
</reference>
<dbReference type="RefSeq" id="WP_107752255.1">
    <property type="nucleotide sequence ID" value="NZ_QBKF01000006.1"/>
</dbReference>
<gene>
    <name evidence="2" type="ORF">DDE23_13470</name>
</gene>
<dbReference type="OrthoDB" id="6586924at2"/>
<name>A0A2T7UR88_9RHOB</name>
<dbReference type="Pfam" id="PF22262">
    <property type="entry name" value="DUF6950"/>
    <property type="match status" value="1"/>
</dbReference>
<dbReference type="EMBL" id="QDDR01000006">
    <property type="protein sequence ID" value="PVE47243.1"/>
    <property type="molecule type" value="Genomic_DNA"/>
</dbReference>
<feature type="domain" description="DUF6950" evidence="1">
    <location>
        <begin position="4"/>
        <end position="136"/>
    </location>
</feature>
<accession>A0A2T7UR88</accession>
<dbReference type="Proteomes" id="UP000244810">
    <property type="component" value="Unassembled WGS sequence"/>
</dbReference>
<proteinExistence type="predicted"/>
<keyword evidence="3" id="KW-1185">Reference proteome</keyword>